<dbReference type="Proteomes" id="UP001560573">
    <property type="component" value="Unassembled WGS sequence"/>
</dbReference>
<feature type="transmembrane region" description="Helical" evidence="1">
    <location>
        <begin position="1179"/>
        <end position="1198"/>
    </location>
</feature>
<dbReference type="EMBL" id="JAULBC010000008">
    <property type="protein sequence ID" value="MEX6690372.1"/>
    <property type="molecule type" value="Genomic_DNA"/>
</dbReference>
<feature type="transmembrane region" description="Helical" evidence="1">
    <location>
        <begin position="1155"/>
        <end position="1173"/>
    </location>
</feature>
<organism evidence="2 3">
    <name type="scientific">Danxiaibacter flavus</name>
    <dbReference type="NCBI Taxonomy" id="3049108"/>
    <lineage>
        <taxon>Bacteria</taxon>
        <taxon>Pseudomonadati</taxon>
        <taxon>Bacteroidota</taxon>
        <taxon>Chitinophagia</taxon>
        <taxon>Chitinophagales</taxon>
        <taxon>Chitinophagaceae</taxon>
        <taxon>Danxiaibacter</taxon>
    </lineage>
</organism>
<keyword evidence="1" id="KW-1133">Transmembrane helix</keyword>
<feature type="transmembrane region" description="Helical" evidence="1">
    <location>
        <begin position="279"/>
        <end position="303"/>
    </location>
</feature>
<feature type="transmembrane region" description="Helical" evidence="1">
    <location>
        <begin position="646"/>
        <end position="664"/>
    </location>
</feature>
<keyword evidence="3" id="KW-1185">Reference proteome</keyword>
<feature type="transmembrane region" description="Helical" evidence="1">
    <location>
        <begin position="965"/>
        <end position="985"/>
    </location>
</feature>
<feature type="transmembrane region" description="Helical" evidence="1">
    <location>
        <begin position="587"/>
        <end position="615"/>
    </location>
</feature>
<keyword evidence="1" id="KW-0472">Membrane</keyword>
<gene>
    <name evidence="2" type="ORF">QTN47_22870</name>
</gene>
<name>A0ABV3ZKF7_9BACT</name>
<evidence type="ECO:0000313" key="2">
    <source>
        <dbReference type="EMBL" id="MEX6690372.1"/>
    </source>
</evidence>
<protein>
    <recommendedName>
        <fullName evidence="4">Cache domain-containing protein</fullName>
    </recommendedName>
</protein>
<feature type="transmembrane region" description="Helical" evidence="1">
    <location>
        <begin position="670"/>
        <end position="692"/>
    </location>
</feature>
<feature type="transmembrane region" description="Helical" evidence="1">
    <location>
        <begin position="243"/>
        <end position="267"/>
    </location>
</feature>
<feature type="transmembrane region" description="Helical" evidence="1">
    <location>
        <begin position="12"/>
        <end position="34"/>
    </location>
</feature>
<sequence>MANTNKYPFRRNLYIILTLTGLVCLFIALNYLVIIPQQQDWFNKKTFRILQDQTNDFSEMIGGYDTYFRNYADTPTRKIQWNESFTNPALFMQTLKGSFDGYNARKKDTTRFWIEFVADSVKFYNSRHPKDPFFKSLHDLIQPIQSMHERIFEHVLLVKHDTLEKEEMLIYKSPGLSIDYDYINLDSSLKKGPLHLSSITDIVVNGVPYKMFLCPFKFRDQSFILGGLLSTRIYKQSLTASSYPVIITIGSLVILIIISFPFLKIYFLSRRENINITDVRTLVAAFLLGPSFFILLLGTGYIFTMGDERTTELLRSLHASVQRNFYAELDSVVKQMREFDALLDTSRFSQNADSSSIVRYKSMVDYWKEYKKSRTGKRTYSFADLYFYPSTYKNMDGVTWADSNGQMIAKWNFIDTAFSYLSLRERQYFKDVRDGNLIALPNHPTKDSFAIQPTISWATGGYTINISSRSNATFKNANEIQRAKMILISANMYSVFNPVTPKGFGFCIVDGKGNTVFHSESSRAMHENVLKETDGNDELVKAIRHKDSVYIDNITLYGLSVKMIVTPMKNLHYYLISYYQNREQNLFVFHITAFTFFCTLVLFAAFLVFLLAYYLSEAKPSRLLFEPGNPDWMMPKPSKSNYYKQLILFELLLLGFVTILFLFAKQFNALSFTLVDVAIFLPFLTITGYYIIKNNLSEEMPDHTLRSFFVLNKKILLFYLFTLLIFLLLRKYLIGSGNLKNIAIASLISICLLAFFFTAIFKKDKPQSTVQDKSNYLQYFTFATFLAVVIMSIIPTAGFMYYAFNKELPLQIKTRQLYLSENIERKSREVDYNRRKRKWSFITPTNDSFAMAYNRYQDSLKYSSRYGIYSGSGKLKRVAFDSSKRDVVNNRLYKLVTNYLFLPSDHLDFVSDSPYYYCWFQDTSGATNLKYAIYDSLHRDNAIQLTSRSPRSFVFFNLFNTGRAFLAWLYLIIGLLFVTVHFFLIRSMAKKIFLLGYFRNFEPEYDWMYEQLSTDKKVGDKVVMPAQTNMSRHSFDHYVKNIIDEEEADIANSEDGYDSILKRQFMLEKSYDRLWSECSTEEKFILYDYALDGFTNYKNTDFLYRLCVKGLLRINEDGQLRIITYSFRNYLIAKTGTDEINRLKQDMNIAGTWSSLRNVFYFLLFGIAVFLIVTQQEVVTTRLLVIIPALATLLPQIIKLFDRGGTTVSSADTKNS</sequence>
<proteinExistence type="predicted"/>
<evidence type="ECO:0000313" key="3">
    <source>
        <dbReference type="Proteomes" id="UP001560573"/>
    </source>
</evidence>
<dbReference type="RefSeq" id="WP_369331784.1">
    <property type="nucleotide sequence ID" value="NZ_JAULBC010000008.1"/>
</dbReference>
<feature type="transmembrane region" description="Helical" evidence="1">
    <location>
        <begin position="782"/>
        <end position="804"/>
    </location>
</feature>
<comment type="caution">
    <text evidence="2">The sequence shown here is derived from an EMBL/GenBank/DDBJ whole genome shotgun (WGS) entry which is preliminary data.</text>
</comment>
<feature type="transmembrane region" description="Helical" evidence="1">
    <location>
        <begin position="739"/>
        <end position="761"/>
    </location>
</feature>
<feature type="transmembrane region" description="Helical" evidence="1">
    <location>
        <begin position="715"/>
        <end position="733"/>
    </location>
</feature>
<reference evidence="2 3" key="1">
    <citation type="submission" date="2023-07" db="EMBL/GenBank/DDBJ databases">
        <authorList>
            <person name="Lian W.-H."/>
        </authorList>
    </citation>
    <scope>NUCLEOTIDE SEQUENCE [LARGE SCALE GENOMIC DNA]</scope>
    <source>
        <strain evidence="2 3">SYSU DXS3180</strain>
    </source>
</reference>
<accession>A0ABV3ZKF7</accession>
<evidence type="ECO:0008006" key="4">
    <source>
        <dbReference type="Google" id="ProtNLM"/>
    </source>
</evidence>
<evidence type="ECO:0000256" key="1">
    <source>
        <dbReference type="SAM" id="Phobius"/>
    </source>
</evidence>
<keyword evidence="1" id="KW-0812">Transmembrane</keyword>